<dbReference type="EMBL" id="BK016076">
    <property type="protein sequence ID" value="DAF92901.1"/>
    <property type="molecule type" value="Genomic_DNA"/>
</dbReference>
<accession>A0A8S5UEJ3</accession>
<sequence length="67" mass="8041">MIDLKREKKNFQNHVATFTDYGNIKILDFNRPDSNEYRSRFLFEEDHCRLHTFGDLGHLIASNYCNM</sequence>
<name>A0A8S5UEJ3_9CAUD</name>
<proteinExistence type="predicted"/>
<reference evidence="1" key="1">
    <citation type="journal article" date="2021" name="Proc. Natl. Acad. Sci. U.S.A.">
        <title>A Catalog of Tens of Thousands of Viruses from Human Metagenomes Reveals Hidden Associations with Chronic Diseases.</title>
        <authorList>
            <person name="Tisza M.J."/>
            <person name="Buck C.B."/>
        </authorList>
    </citation>
    <scope>NUCLEOTIDE SEQUENCE</scope>
    <source>
        <strain evidence="1">CtX5W26</strain>
    </source>
</reference>
<protein>
    <submittedName>
        <fullName evidence="1">Uncharacterized protein</fullName>
    </submittedName>
</protein>
<organism evidence="1">
    <name type="scientific">Siphoviridae sp. ctX5W26</name>
    <dbReference type="NCBI Taxonomy" id="2825540"/>
    <lineage>
        <taxon>Viruses</taxon>
        <taxon>Duplodnaviria</taxon>
        <taxon>Heunggongvirae</taxon>
        <taxon>Uroviricota</taxon>
        <taxon>Caudoviricetes</taxon>
    </lineage>
</organism>
<evidence type="ECO:0000313" key="1">
    <source>
        <dbReference type="EMBL" id="DAF92901.1"/>
    </source>
</evidence>